<comment type="catalytic activity">
    <reaction evidence="1">
        <text>[(1-&gt;4)-alpha-D-glucosyl](n) + phosphate = [(1-&gt;4)-alpha-D-glucosyl](n-1) + alpha-D-glucose 1-phosphate</text>
        <dbReference type="Rhea" id="RHEA:41732"/>
        <dbReference type="Rhea" id="RHEA-COMP:9584"/>
        <dbReference type="Rhea" id="RHEA-COMP:9586"/>
        <dbReference type="ChEBI" id="CHEBI:15444"/>
        <dbReference type="ChEBI" id="CHEBI:43474"/>
        <dbReference type="ChEBI" id="CHEBI:58601"/>
        <dbReference type="EC" id="2.4.1.1"/>
    </reaction>
</comment>
<dbReference type="InterPro" id="IPR024517">
    <property type="entry name" value="Glycogen_phosphorylase_DUF3417"/>
</dbReference>
<feature type="modified residue" description="N6-(pyridoxal phosphate)lysine" evidence="4">
    <location>
        <position position="610"/>
    </location>
</feature>
<sequence length="853" mass="96955">MAGTRYSIEVQPTLPKRLARLQELADDLFYSWDRPVRGLYYRLDPQLWDDCGHNPKLFLRRVAQERLDAAAEDRVYMEDYARTLSAYDSYNSEAPRKEIKKYLDPEQNELVAYFCAEFGLHESLPIYSGGLGILAGDHCKAASDLGIPFVAVGMLYRQGYFNQTIDAHGNQIAHYTPTRFENLPLRPALVNAQELHVFVDLPGRRVMLKVWEAKAGHITLYLLDSDLPENQEADRAITYQLYGGDITTRIQQEIVLGIGGVRALRALDLHPTVWHINEGHAAFQVLERCREMTRQNDMDFHSALEQVAAGTVFTTHTPVPAGHDIFDHQLMKTYFSDYVKDLGLNLDEFLALGDSPNNHHGFNQTALALRASRFHNGVSRIHGGVASHMESYIWPQVPPAESPVRYVTNGVHVPTFLASDWANLYDMRFGRGWRNELLNVDYWERIDAIPDHSFWSLRQSMKSELMSDVRRRMTIQHKRNGLSDAQIDRLTQYLLPQETDILTIGFARRFATYKRAALLFSDPERLARLLNDPQRPMVLLFAGKAHPNDQPGQHLIQVINEFSRRPEFAGRIVMVEGYDMALARKLVTGVDVWLNTPEYPMEASGTSGQKAGINGVINLSVLDGWWGEGYNGENGWAITPHGPQYDAAYRDQEESNELLDLLEHQVIPLYYARNGHGYSEGWVRMSKASIKSIMPQFNSQRMVMDYVRDFYAPAARQCRKLAEEEFKGARDLAAWKQKILSRWDKVAARRVDAAAEAIASGETCDIKVAVNLNGLAPIDIKVECVVGTEDEHGEFSSYACYEFEPAGANQQGESVFSLNFKPPLAGLQFYKIRLYPSHWLLSHPLEVGRMIWL</sequence>
<dbReference type="OrthoDB" id="7229284at2"/>
<dbReference type="PANTHER" id="PTHR42655:SF1">
    <property type="entry name" value="GLYCOGEN PHOSPHORYLASE"/>
    <property type="match status" value="1"/>
</dbReference>
<feature type="domain" description="DUF3417" evidence="5">
    <location>
        <begin position="14"/>
        <end position="124"/>
    </location>
</feature>
<dbReference type="GO" id="GO:0008184">
    <property type="term" value="F:glycogen phosphorylase activity"/>
    <property type="evidence" value="ECO:0007669"/>
    <property type="project" value="InterPro"/>
</dbReference>
<dbReference type="InterPro" id="IPR000811">
    <property type="entry name" value="Glyco_trans_35"/>
</dbReference>
<dbReference type="KEGG" id="ttc:FOKN1_1523"/>
<evidence type="ECO:0000313" key="6">
    <source>
        <dbReference type="EMBL" id="BAZ93919.1"/>
    </source>
</evidence>
<dbReference type="Pfam" id="PF00343">
    <property type="entry name" value="Phosphorylase"/>
    <property type="match status" value="1"/>
</dbReference>
<dbReference type="PANTHER" id="PTHR42655">
    <property type="entry name" value="GLYCOGEN PHOSPHORYLASE"/>
    <property type="match status" value="1"/>
</dbReference>
<dbReference type="InterPro" id="IPR052182">
    <property type="entry name" value="Glycogen/Maltodextrin_Phosph"/>
</dbReference>
<dbReference type="PIRSF" id="PIRSF000460">
    <property type="entry name" value="Pprylas_GlgP"/>
    <property type="match status" value="1"/>
</dbReference>
<accession>A0A1Z4VQK5</accession>
<dbReference type="AlphaFoldDB" id="A0A1Z4VQK5"/>
<reference evidence="6 7" key="1">
    <citation type="submission" date="2017-05" db="EMBL/GenBank/DDBJ databases">
        <title>Thiocyanate degradation by Thiohalobacter thiocyanaticus FOKN1.</title>
        <authorList>
            <person name="Oshiki M."/>
            <person name="Fukushima T."/>
            <person name="Kawano S."/>
            <person name="Nakagawa J."/>
        </authorList>
    </citation>
    <scope>NUCLEOTIDE SEQUENCE [LARGE SCALE GENOMIC DNA]</scope>
    <source>
        <strain evidence="6 7">FOKN1</strain>
    </source>
</reference>
<dbReference type="GO" id="GO:0005975">
    <property type="term" value="P:carbohydrate metabolic process"/>
    <property type="evidence" value="ECO:0007669"/>
    <property type="project" value="InterPro"/>
</dbReference>
<comment type="similarity">
    <text evidence="2">Belongs to the glycogen phosphorylase family.</text>
</comment>
<protein>
    <submittedName>
        <fullName evidence="6">Glucan phosphorylase</fullName>
    </submittedName>
</protein>
<keyword evidence="7" id="KW-1185">Reference proteome</keyword>
<dbReference type="Proteomes" id="UP000218765">
    <property type="component" value="Chromosome"/>
</dbReference>
<dbReference type="Pfam" id="PF11897">
    <property type="entry name" value="DUF3417"/>
    <property type="match status" value="1"/>
</dbReference>
<gene>
    <name evidence="6" type="ORF">FOKN1_1523</name>
</gene>
<evidence type="ECO:0000313" key="7">
    <source>
        <dbReference type="Proteomes" id="UP000218765"/>
    </source>
</evidence>
<evidence type="ECO:0000256" key="1">
    <source>
        <dbReference type="ARBA" id="ARBA00001275"/>
    </source>
</evidence>
<dbReference type="EMBL" id="AP018052">
    <property type="protein sequence ID" value="BAZ93919.1"/>
    <property type="molecule type" value="Genomic_DNA"/>
</dbReference>
<dbReference type="RefSeq" id="WP_096366066.1">
    <property type="nucleotide sequence ID" value="NZ_AP018052.1"/>
</dbReference>
<dbReference type="GO" id="GO:0030170">
    <property type="term" value="F:pyridoxal phosphate binding"/>
    <property type="evidence" value="ECO:0007669"/>
    <property type="project" value="InterPro"/>
</dbReference>
<organism evidence="6 7">
    <name type="scientific">Thiohalobacter thiocyanaticus</name>
    <dbReference type="NCBI Taxonomy" id="585455"/>
    <lineage>
        <taxon>Bacteria</taxon>
        <taxon>Pseudomonadati</taxon>
        <taxon>Pseudomonadota</taxon>
        <taxon>Gammaproteobacteria</taxon>
        <taxon>Thiohalobacterales</taxon>
        <taxon>Thiohalobacteraceae</taxon>
        <taxon>Thiohalobacter</taxon>
    </lineage>
</organism>
<name>A0A1Z4VQK5_9GAMM</name>
<keyword evidence="4" id="KW-0663">Pyridoxal phosphate</keyword>
<evidence type="ECO:0000256" key="3">
    <source>
        <dbReference type="ARBA" id="ARBA00022533"/>
    </source>
</evidence>
<proteinExistence type="inferred from homology"/>
<dbReference type="Gene3D" id="3.40.50.2000">
    <property type="entry name" value="Glycogen Phosphorylase B"/>
    <property type="match status" value="2"/>
</dbReference>
<dbReference type="NCBIfam" id="TIGR02094">
    <property type="entry name" value="more_P_ylases"/>
    <property type="match status" value="1"/>
</dbReference>
<evidence type="ECO:0000259" key="5">
    <source>
        <dbReference type="Pfam" id="PF11897"/>
    </source>
</evidence>
<evidence type="ECO:0000256" key="2">
    <source>
        <dbReference type="ARBA" id="ARBA00006047"/>
    </source>
</evidence>
<keyword evidence="3" id="KW-0021">Allosteric enzyme</keyword>
<evidence type="ECO:0000256" key="4">
    <source>
        <dbReference type="PIRSR" id="PIRSR000460-1"/>
    </source>
</evidence>
<dbReference type="InterPro" id="IPR011834">
    <property type="entry name" value="Agluc_phsphrylas"/>
</dbReference>
<dbReference type="SUPFAM" id="SSF53756">
    <property type="entry name" value="UDP-Glycosyltransferase/glycogen phosphorylase"/>
    <property type="match status" value="1"/>
</dbReference>